<feature type="region of interest" description="Disordered" evidence="1">
    <location>
        <begin position="628"/>
        <end position="683"/>
    </location>
</feature>
<dbReference type="RefSeq" id="XP_058331014.1">
    <property type="nucleotide sequence ID" value="XM_058475274.1"/>
</dbReference>
<comment type="caution">
    <text evidence="2">The sequence shown here is derived from an EMBL/GenBank/DDBJ whole genome shotgun (WGS) entry which is preliminary data.</text>
</comment>
<gene>
    <name evidence="2" type="ORF">N7468_005978</name>
</gene>
<evidence type="ECO:0000256" key="1">
    <source>
        <dbReference type="SAM" id="MobiDB-lite"/>
    </source>
</evidence>
<sequence>MDLNKDEDHPITRYRRPLFTESITPLTSEKTEVRRQKCQIFLKETTKRTRVIDPPEVEVAPTCLERYNYPIFNPNDPRHNPFLEHDRNQRESHSSSSDSQKQPREQNFPLRSLHKARSGLLAITAGWFHRSSRTRATGDETEFSRPGISSMSTEEDLAFGVDLYRTNTLPNPDHEASMEALMRVAAFAPLASIVSAPEQLGSYNYTLLGPDEAPEYIPGGNRHRLNTASRVWEMESNHGYRADCNPENMMIQITHSDSSTECGKKTVLKAPSDNTIEGFEPDMRTSEKAAVPREPQEITMYDDGSVYREQWKENKIAWIKSRDKQLFEYDGLPCGHERGSLAFSKQEALSTISSNTPHYRDPNVILSGAFVSQEHLQVPENLPVSEDLRCRHEDSEGRSVEVKIAFPALYQELVDQWKREQSPSQGPAGDLLEAFIDIHSSRHPEPSPITVLQMPEQRVLGLSPPILGEASDPSSASNESLALGLERARSAAMEDVQRPESNHSFGLHISPRSEIANRNGLGSWRRPSRLSLVSRQQPSAREPYTFTTSWQLATSPVSPCDSEFTYGAMTSPSSALWSPLDSPIDEEILFSNFLRDEFYMVDGKTSGIYPDQGGQFVKVEDPHVIMTGDGSIHSGPGLDRTSSTGRPETTRPPSLWARPRPISNIIQSMTERDGSESSDGVHR</sequence>
<name>A0A9W9P2N2_9EURO</name>
<reference evidence="2" key="2">
    <citation type="journal article" date="2023" name="IMA Fungus">
        <title>Comparative genomic study of the Penicillium genus elucidates a diverse pangenome and 15 lateral gene transfer events.</title>
        <authorList>
            <person name="Petersen C."/>
            <person name="Sorensen T."/>
            <person name="Nielsen M.R."/>
            <person name="Sondergaard T.E."/>
            <person name="Sorensen J.L."/>
            <person name="Fitzpatrick D.A."/>
            <person name="Frisvad J.C."/>
            <person name="Nielsen K.L."/>
        </authorList>
    </citation>
    <scope>NUCLEOTIDE SEQUENCE</scope>
    <source>
        <strain evidence="2">IBT 19713</strain>
    </source>
</reference>
<proteinExistence type="predicted"/>
<keyword evidence="3" id="KW-1185">Reference proteome</keyword>
<dbReference type="OrthoDB" id="4185962at2759"/>
<dbReference type="GeneID" id="83202577"/>
<dbReference type="AlphaFoldDB" id="A0A9W9P2N2"/>
<dbReference type="Proteomes" id="UP001150941">
    <property type="component" value="Unassembled WGS sequence"/>
</dbReference>
<evidence type="ECO:0000313" key="2">
    <source>
        <dbReference type="EMBL" id="KAJ5233022.1"/>
    </source>
</evidence>
<evidence type="ECO:0000313" key="3">
    <source>
        <dbReference type="Proteomes" id="UP001150941"/>
    </source>
</evidence>
<accession>A0A9W9P2N2</accession>
<reference evidence="2" key="1">
    <citation type="submission" date="2022-11" db="EMBL/GenBank/DDBJ databases">
        <authorList>
            <person name="Petersen C."/>
        </authorList>
    </citation>
    <scope>NUCLEOTIDE SEQUENCE</scope>
    <source>
        <strain evidence="2">IBT 19713</strain>
    </source>
</reference>
<organism evidence="2 3">
    <name type="scientific">Penicillium chermesinum</name>
    <dbReference type="NCBI Taxonomy" id="63820"/>
    <lineage>
        <taxon>Eukaryota</taxon>
        <taxon>Fungi</taxon>
        <taxon>Dikarya</taxon>
        <taxon>Ascomycota</taxon>
        <taxon>Pezizomycotina</taxon>
        <taxon>Eurotiomycetes</taxon>
        <taxon>Eurotiomycetidae</taxon>
        <taxon>Eurotiales</taxon>
        <taxon>Aspergillaceae</taxon>
        <taxon>Penicillium</taxon>
    </lineage>
</organism>
<feature type="compositionally biased region" description="Basic and acidic residues" evidence="1">
    <location>
        <begin position="670"/>
        <end position="683"/>
    </location>
</feature>
<dbReference type="EMBL" id="JAPQKS010000004">
    <property type="protein sequence ID" value="KAJ5233022.1"/>
    <property type="molecule type" value="Genomic_DNA"/>
</dbReference>
<protein>
    <submittedName>
        <fullName evidence="2">Uncharacterized protein</fullName>
    </submittedName>
</protein>
<feature type="region of interest" description="Disordered" evidence="1">
    <location>
        <begin position="75"/>
        <end position="111"/>
    </location>
</feature>
<feature type="compositionally biased region" description="Basic and acidic residues" evidence="1">
    <location>
        <begin position="76"/>
        <end position="93"/>
    </location>
</feature>